<sequence length="45" mass="4930">MHITVLPLISISHPTLKGKASGYGFLKVSAEYGLSRNVYVKVLIK</sequence>
<dbReference type="KEGG" id="sshi:J5U23_00121"/>
<dbReference type="Proteomes" id="UP000694018">
    <property type="component" value="Chromosome"/>
</dbReference>
<gene>
    <name evidence="1" type="ORF">J5U23_00121</name>
</gene>
<accession>A0A8F5BL14</accession>
<name>A0A8F5BL14_SACSH</name>
<protein>
    <submittedName>
        <fullName evidence="1">Uncharacterized protein</fullName>
    </submittedName>
</protein>
<proteinExistence type="predicted"/>
<dbReference type="EMBL" id="CP077717">
    <property type="protein sequence ID" value="QXJ27259.1"/>
    <property type="molecule type" value="Genomic_DNA"/>
</dbReference>
<organism evidence="1 2">
    <name type="scientific">Saccharolobus shibatae (strain ATCC 51178 / DSM 5389 / JCM 8931 / NBRC 15437 / B12)</name>
    <name type="common">Sulfolobus shibatae</name>
    <dbReference type="NCBI Taxonomy" id="523848"/>
    <lineage>
        <taxon>Archaea</taxon>
        <taxon>Thermoproteota</taxon>
        <taxon>Thermoprotei</taxon>
        <taxon>Sulfolobales</taxon>
        <taxon>Sulfolobaceae</taxon>
        <taxon>Saccharolobus</taxon>
    </lineage>
</organism>
<reference evidence="1" key="1">
    <citation type="journal article" date="2021" name="Environ. Microbiol.">
        <title>New insights into the diversity and evolution of the archaeal mobilome from three complete genomes of Saccharolobus shibatae.</title>
        <authorList>
            <person name="Medvedeva S."/>
            <person name="Brandt D."/>
            <person name="Cvirkaite-Krupovic V."/>
            <person name="Liu Y."/>
            <person name="Severinov K."/>
            <person name="Ishino S."/>
            <person name="Ishino Y."/>
            <person name="Prangishvili D."/>
            <person name="Kalinowski J."/>
            <person name="Krupovic M."/>
        </authorList>
    </citation>
    <scope>NUCLEOTIDE SEQUENCE</scope>
    <source>
        <strain evidence="1">B12</strain>
    </source>
</reference>
<evidence type="ECO:0000313" key="1">
    <source>
        <dbReference type="EMBL" id="QXJ27259.1"/>
    </source>
</evidence>
<dbReference type="AlphaFoldDB" id="A0A8F5BL14"/>
<evidence type="ECO:0000313" key="2">
    <source>
        <dbReference type="Proteomes" id="UP000694018"/>
    </source>
</evidence>